<comment type="caution">
    <text evidence="1">The sequence shown here is derived from an EMBL/GenBank/DDBJ whole genome shotgun (WGS) entry which is preliminary data.</text>
</comment>
<protein>
    <recommendedName>
        <fullName evidence="3">Arc-like DNA binding domain-containing protein</fullName>
    </recommendedName>
</protein>
<keyword evidence="2" id="KW-1185">Reference proteome</keyword>
<reference evidence="1 2" key="1">
    <citation type="submission" date="2024-03" db="EMBL/GenBank/DDBJ databases">
        <title>Human intestinal bacterial collection.</title>
        <authorList>
            <person name="Pauvert C."/>
            <person name="Hitch T.C.A."/>
            <person name="Clavel T."/>
        </authorList>
    </citation>
    <scope>NUCLEOTIDE SEQUENCE [LARGE SCALE GENOMIC DNA]</scope>
    <source>
        <strain evidence="1 2">CLA-JM-H38</strain>
    </source>
</reference>
<name>A0ABV1FAK1_9FIRM</name>
<proteinExistence type="predicted"/>
<sequence>MKGKPKHLSLRIDEDLLRKFEYVAKYDDRSMNWYLLHLIKNEIADFEEKHGEIPTASDSKTE</sequence>
<evidence type="ECO:0000313" key="2">
    <source>
        <dbReference type="Proteomes" id="UP001490816"/>
    </source>
</evidence>
<dbReference type="RefSeq" id="WP_015523158.1">
    <property type="nucleotide sequence ID" value="NZ_JBBMEZ010000024.1"/>
</dbReference>
<dbReference type="EMBL" id="JBBMEZ010000024">
    <property type="protein sequence ID" value="MEQ2470410.1"/>
    <property type="molecule type" value="Genomic_DNA"/>
</dbReference>
<organism evidence="1 2">
    <name type="scientific">Ruminococcoides intestinale</name>
    <dbReference type="NCBI Taxonomy" id="3133162"/>
    <lineage>
        <taxon>Bacteria</taxon>
        <taxon>Bacillati</taxon>
        <taxon>Bacillota</taxon>
        <taxon>Clostridia</taxon>
        <taxon>Eubacteriales</taxon>
        <taxon>Oscillospiraceae</taxon>
        <taxon>Ruminococcoides</taxon>
    </lineage>
</organism>
<dbReference type="Gene3D" id="1.10.1220.10">
    <property type="entry name" value="Met repressor-like"/>
    <property type="match status" value="1"/>
</dbReference>
<evidence type="ECO:0000313" key="1">
    <source>
        <dbReference type="EMBL" id="MEQ2470410.1"/>
    </source>
</evidence>
<dbReference type="InterPro" id="IPR013321">
    <property type="entry name" value="Arc_rbn_hlx_hlx"/>
</dbReference>
<dbReference type="SUPFAM" id="SSF47598">
    <property type="entry name" value="Ribbon-helix-helix"/>
    <property type="match status" value="1"/>
</dbReference>
<gene>
    <name evidence="1" type="ORF">WMO39_08755</name>
</gene>
<accession>A0ABV1FAK1</accession>
<dbReference type="Proteomes" id="UP001490816">
    <property type="component" value="Unassembled WGS sequence"/>
</dbReference>
<evidence type="ECO:0008006" key="3">
    <source>
        <dbReference type="Google" id="ProtNLM"/>
    </source>
</evidence>
<dbReference type="InterPro" id="IPR010985">
    <property type="entry name" value="Ribbon_hlx_hlx"/>
</dbReference>